<dbReference type="Gene3D" id="3.40.50.150">
    <property type="entry name" value="Vaccinia Virus protein VP39"/>
    <property type="match status" value="1"/>
</dbReference>
<accession>A0ABW3XXF8</accession>
<evidence type="ECO:0000256" key="4">
    <source>
        <dbReference type="ARBA" id="ARBA00022603"/>
    </source>
</evidence>
<comment type="similarity">
    <text evidence="1">Belongs to the N(4)/N(6)-methyltransferase family.</text>
</comment>
<dbReference type="InterPro" id="IPR038333">
    <property type="entry name" value="T1MK-like_N_sf"/>
</dbReference>
<keyword evidence="7" id="KW-0680">Restriction system</keyword>
<dbReference type="Gene3D" id="1.20.1260.30">
    <property type="match status" value="1"/>
</dbReference>
<protein>
    <recommendedName>
        <fullName evidence="3">site-specific DNA-methyltransferase (adenine-specific)</fullName>
        <ecNumber evidence="3">2.1.1.72</ecNumber>
    </recommendedName>
</protein>
<evidence type="ECO:0000256" key="9">
    <source>
        <dbReference type="ARBA" id="ARBA00047942"/>
    </source>
</evidence>
<feature type="domain" description="Type I restriction modification DNA specificity" evidence="10">
    <location>
        <begin position="481"/>
        <end position="642"/>
    </location>
</feature>
<dbReference type="EMBL" id="JBHTMY010000001">
    <property type="protein sequence ID" value="MFD1314237.1"/>
    <property type="molecule type" value="Genomic_DNA"/>
</dbReference>
<keyword evidence="8" id="KW-0238">DNA-binding</keyword>
<keyword evidence="6" id="KW-0949">S-adenosyl-L-methionine</keyword>
<name>A0ABW3XXF8_9FLAO</name>
<evidence type="ECO:0000256" key="3">
    <source>
        <dbReference type="ARBA" id="ARBA00011900"/>
    </source>
</evidence>
<dbReference type="PANTHER" id="PTHR42933:SF3">
    <property type="entry name" value="TYPE I RESTRICTION ENZYME MJAVIII METHYLASE SUBUNIT"/>
    <property type="match status" value="1"/>
</dbReference>
<evidence type="ECO:0000313" key="13">
    <source>
        <dbReference type="Proteomes" id="UP001597201"/>
    </source>
</evidence>
<dbReference type="SUPFAM" id="SSF53335">
    <property type="entry name" value="S-adenosyl-L-methionine-dependent methyltransferases"/>
    <property type="match status" value="1"/>
</dbReference>
<comment type="catalytic activity">
    <reaction evidence="9">
        <text>a 2'-deoxyadenosine in DNA + S-adenosyl-L-methionine = an N(6)-methyl-2'-deoxyadenosine in DNA + S-adenosyl-L-homocysteine + H(+)</text>
        <dbReference type="Rhea" id="RHEA:15197"/>
        <dbReference type="Rhea" id="RHEA-COMP:12418"/>
        <dbReference type="Rhea" id="RHEA-COMP:12419"/>
        <dbReference type="ChEBI" id="CHEBI:15378"/>
        <dbReference type="ChEBI" id="CHEBI:57856"/>
        <dbReference type="ChEBI" id="CHEBI:59789"/>
        <dbReference type="ChEBI" id="CHEBI:90615"/>
        <dbReference type="ChEBI" id="CHEBI:90616"/>
        <dbReference type="EC" id="2.1.1.72"/>
    </reaction>
</comment>
<dbReference type="EC" id="2.1.1.72" evidence="3"/>
<dbReference type="PRINTS" id="PR00507">
    <property type="entry name" value="N12N6MTFRASE"/>
</dbReference>
<comment type="caution">
    <text evidence="12">The sequence shown here is derived from an EMBL/GenBank/DDBJ whole genome shotgun (WGS) entry which is preliminary data.</text>
</comment>
<evidence type="ECO:0000256" key="6">
    <source>
        <dbReference type="ARBA" id="ARBA00022691"/>
    </source>
</evidence>
<evidence type="ECO:0000259" key="10">
    <source>
        <dbReference type="Pfam" id="PF01420"/>
    </source>
</evidence>
<evidence type="ECO:0000256" key="8">
    <source>
        <dbReference type="ARBA" id="ARBA00023125"/>
    </source>
</evidence>
<dbReference type="InterPro" id="IPR003356">
    <property type="entry name" value="DNA_methylase_A-5"/>
</dbReference>
<keyword evidence="5" id="KW-0808">Transferase</keyword>
<dbReference type="SUPFAM" id="SSF116734">
    <property type="entry name" value="DNA methylase specificity domain"/>
    <property type="match status" value="2"/>
</dbReference>
<dbReference type="Pfam" id="PF01420">
    <property type="entry name" value="Methylase_S"/>
    <property type="match status" value="2"/>
</dbReference>
<keyword evidence="4 12" id="KW-0489">Methyltransferase</keyword>
<dbReference type="PROSITE" id="PS00092">
    <property type="entry name" value="N6_MTASE"/>
    <property type="match status" value="1"/>
</dbReference>
<reference evidence="13" key="1">
    <citation type="journal article" date="2019" name="Int. J. Syst. Evol. Microbiol.">
        <title>The Global Catalogue of Microorganisms (GCM) 10K type strain sequencing project: providing services to taxonomists for standard genome sequencing and annotation.</title>
        <authorList>
            <consortium name="The Broad Institute Genomics Platform"/>
            <consortium name="The Broad Institute Genome Sequencing Center for Infectious Disease"/>
            <person name="Wu L."/>
            <person name="Ma J."/>
        </authorList>
    </citation>
    <scope>NUCLEOTIDE SEQUENCE [LARGE SCALE GENOMIC DNA]</scope>
    <source>
        <strain evidence="13">CCUG 61485</strain>
    </source>
</reference>
<dbReference type="InterPro" id="IPR044946">
    <property type="entry name" value="Restrct_endonuc_typeI_TRD_sf"/>
</dbReference>
<dbReference type="CDD" id="cd17259">
    <property type="entry name" value="RMtype1_S_StySKI-TRD2-CR2_like"/>
    <property type="match status" value="1"/>
</dbReference>
<dbReference type="InterPro" id="IPR029063">
    <property type="entry name" value="SAM-dependent_MTases_sf"/>
</dbReference>
<organism evidence="12 13">
    <name type="scientific">Namhaeicola litoreus</name>
    <dbReference type="NCBI Taxonomy" id="1052145"/>
    <lineage>
        <taxon>Bacteria</taxon>
        <taxon>Pseudomonadati</taxon>
        <taxon>Bacteroidota</taxon>
        <taxon>Flavobacteriia</taxon>
        <taxon>Flavobacteriales</taxon>
        <taxon>Flavobacteriaceae</taxon>
        <taxon>Namhaeicola</taxon>
    </lineage>
</organism>
<evidence type="ECO:0000256" key="2">
    <source>
        <dbReference type="ARBA" id="ARBA00010923"/>
    </source>
</evidence>
<evidence type="ECO:0000256" key="1">
    <source>
        <dbReference type="ARBA" id="ARBA00006594"/>
    </source>
</evidence>
<dbReference type="CDD" id="cd17273">
    <property type="entry name" value="RMtype1_S_EcoJA69PI-TRD1-CR1_like"/>
    <property type="match status" value="1"/>
</dbReference>
<dbReference type="InterPro" id="IPR051537">
    <property type="entry name" value="DNA_Adenine_Mtase"/>
</dbReference>
<dbReference type="Proteomes" id="UP001597201">
    <property type="component" value="Unassembled WGS sequence"/>
</dbReference>
<comment type="similarity">
    <text evidence="2">Belongs to the type-I restriction system S methylase family.</text>
</comment>
<dbReference type="PANTHER" id="PTHR42933">
    <property type="entry name" value="SLR6095 PROTEIN"/>
    <property type="match status" value="1"/>
</dbReference>
<dbReference type="GO" id="GO:0008168">
    <property type="term" value="F:methyltransferase activity"/>
    <property type="evidence" value="ECO:0007669"/>
    <property type="project" value="UniProtKB-KW"/>
</dbReference>
<dbReference type="InterPro" id="IPR000055">
    <property type="entry name" value="Restrct_endonuc_typeI_TRD"/>
</dbReference>
<dbReference type="CDD" id="cd02440">
    <property type="entry name" value="AdoMet_MTases"/>
    <property type="match status" value="1"/>
</dbReference>
<evidence type="ECO:0000259" key="11">
    <source>
        <dbReference type="Pfam" id="PF02384"/>
    </source>
</evidence>
<dbReference type="RefSeq" id="WP_377175651.1">
    <property type="nucleotide sequence ID" value="NZ_JBHTMY010000001.1"/>
</dbReference>
<gene>
    <name evidence="12" type="ORF">ACFQ39_01290</name>
</gene>
<evidence type="ECO:0000256" key="7">
    <source>
        <dbReference type="ARBA" id="ARBA00022747"/>
    </source>
</evidence>
<proteinExistence type="inferred from homology"/>
<evidence type="ECO:0000313" key="12">
    <source>
        <dbReference type="EMBL" id="MFD1314237.1"/>
    </source>
</evidence>
<dbReference type="GO" id="GO:0032259">
    <property type="term" value="P:methylation"/>
    <property type="evidence" value="ECO:0007669"/>
    <property type="project" value="UniProtKB-KW"/>
</dbReference>
<keyword evidence="13" id="KW-1185">Reference proteome</keyword>
<dbReference type="InterPro" id="IPR002052">
    <property type="entry name" value="DNA_methylase_N6_adenine_CS"/>
</dbReference>
<sequence length="857" mass="96023">MLDTSTKKRIDDCRDILVGKLPDPKAQIEQITIGLIYKFMDDMDKEAIELGGSAKFFSGDYEKYAWDKLFDTKVTAAEMLRLYSDAIESMEKNPNIPQLFRDIFNNAYLPYRDPETLKLFLKTIGEFEYTHSEKLGDAFEYLLSVMGSQGDAGQFRTPRHIIDFLVAIIDPDKGETILDPACGTAGFLISAYKHILLKHTKANKEGLNIFEYNKLSNLPEGKTGKPFNNLGDQLTPDDRKKLIQNFAGYDISPDMVRLSLVNLYLHGFSDPHINEYDTLSSEDRWNENFDVVLANPPFMSPKGGIRPHKKFTISSNRSEVLFVDYIAEHLNPKGKAGIIVPEGVIFQSGTAYKALRKMLVEDYLYAVVSLPAGVFNPYSGVKTSILLMDKAIAKQRNEILFVKIDNDGYNLGAQRAAVKGGQLKEAIALTHEFVASGEISDSLIAHAVLKTEIAANGDYNLSGERYKSKLVADSNFEMVDLSNEEIFKILSGGTPSSSVDEYWNGDINWATLIDLPQSEFISVIYSTERKITEEGLKNSSAKMLPINSVIVSTRATIGRIAINAAECSTNQGFKNIIIEDFSKANTYFVALMMTRLIDRMNAMATGGTFKELSTSNFKTLQIPLPPLSIQEEIVAEIEGYQKIINGAKAVVANYKPKIDIDPDWEMVELETIAQVISGYGFNSSDFSDDNPIRCIKITNVGVREFVDDDSSRLPEHFIEEYSRYAVNTGDLVISLTRTIISSGLKVAVVPESWDNTLVNQRVAGLKPMKDSNIQFLYHYLCSDSVYKYVEEQSRSLMQPNLSVTDLKKLPVPNPPIDIQNGIVQQIQIEQELVNSNKKLIEIFEQKITERIAKVWGE</sequence>
<feature type="domain" description="Type I restriction modification DNA specificity" evidence="10">
    <location>
        <begin position="663"/>
        <end position="827"/>
    </location>
</feature>
<dbReference type="Gene3D" id="3.90.220.20">
    <property type="entry name" value="DNA methylase specificity domains"/>
    <property type="match status" value="2"/>
</dbReference>
<dbReference type="Pfam" id="PF02384">
    <property type="entry name" value="N6_Mtase"/>
    <property type="match status" value="1"/>
</dbReference>
<feature type="domain" description="DNA methylase adenine-specific" evidence="11">
    <location>
        <begin position="133"/>
        <end position="468"/>
    </location>
</feature>
<evidence type="ECO:0000256" key="5">
    <source>
        <dbReference type="ARBA" id="ARBA00022679"/>
    </source>
</evidence>